<keyword evidence="1" id="KW-0472">Membrane</keyword>
<protein>
    <submittedName>
        <fullName evidence="2">Multidrug resistance efflux transporter family protein</fullName>
    </submittedName>
</protein>
<feature type="transmembrane region" description="Helical" evidence="1">
    <location>
        <begin position="34"/>
        <end position="55"/>
    </location>
</feature>
<sequence length="301" mass="32948">MKDFAKAILFGITGAFFFAFNFILIRSMNLEGGYYLWTAVLRYLFTLPLMALLLIKGNGFRKVFQSISKKPVKWFVWSTVGFGLFYAPLSAAAIYGESWFTAAVWQFTIVAGVLLTPLFGKRIPVKNLLCSCVIVAGILVMQVSKIRMGVQADWPMLILTMGIAAFSYPLGNRKMMQVTEGDGLTTVQRVFGMTLCSMPFWGICAVWSYRQAGLPTASQCFQSFLIALLAGVVATVLFFAATDLMRHDPKKLAVVEATQSGEVIFTVVMGVLILKDGMPDGMALAGIGIIVVGMVLNSMMA</sequence>
<feature type="transmembrane region" description="Helical" evidence="1">
    <location>
        <begin position="102"/>
        <end position="120"/>
    </location>
</feature>
<dbReference type="InterPro" id="IPR032713">
    <property type="entry name" value="EmrE"/>
</dbReference>
<evidence type="ECO:0000256" key="1">
    <source>
        <dbReference type="SAM" id="Phobius"/>
    </source>
</evidence>
<accession>A0ABS6D9Z4</accession>
<comment type="caution">
    <text evidence="2">The sequence shown here is derived from an EMBL/GenBank/DDBJ whole genome shotgun (WGS) entry which is preliminary data.</text>
</comment>
<dbReference type="Proteomes" id="UP000723714">
    <property type="component" value="Unassembled WGS sequence"/>
</dbReference>
<dbReference type="EMBL" id="JABACJ020000031">
    <property type="protein sequence ID" value="MBU3878326.1"/>
    <property type="molecule type" value="Genomic_DNA"/>
</dbReference>
<feature type="transmembrane region" description="Helical" evidence="1">
    <location>
        <begin position="75"/>
        <end position="96"/>
    </location>
</feature>
<feature type="transmembrane region" description="Helical" evidence="1">
    <location>
        <begin position="253"/>
        <end position="275"/>
    </location>
</feature>
<feature type="transmembrane region" description="Helical" evidence="1">
    <location>
        <begin position="221"/>
        <end position="241"/>
    </location>
</feature>
<keyword evidence="1" id="KW-0812">Transmembrane</keyword>
<name>A0ABS6D9Z4_9FIRM</name>
<organism evidence="2 3">
    <name type="scientific">Faecalicatena faecalis</name>
    <dbReference type="NCBI Taxonomy" id="2726362"/>
    <lineage>
        <taxon>Bacteria</taxon>
        <taxon>Bacillati</taxon>
        <taxon>Bacillota</taxon>
        <taxon>Clostridia</taxon>
        <taxon>Lachnospirales</taxon>
        <taxon>Lachnospiraceae</taxon>
        <taxon>Faecalicatena</taxon>
    </lineage>
</organism>
<dbReference type="RefSeq" id="WP_216245022.1">
    <property type="nucleotide sequence ID" value="NZ_JABACJ020000031.1"/>
</dbReference>
<evidence type="ECO:0000313" key="2">
    <source>
        <dbReference type="EMBL" id="MBU3878326.1"/>
    </source>
</evidence>
<evidence type="ECO:0000313" key="3">
    <source>
        <dbReference type="Proteomes" id="UP000723714"/>
    </source>
</evidence>
<feature type="transmembrane region" description="Helical" evidence="1">
    <location>
        <begin position="7"/>
        <end position="28"/>
    </location>
</feature>
<reference evidence="2 3" key="1">
    <citation type="submission" date="2021-06" db="EMBL/GenBank/DDBJ databases">
        <title>Faecalicatena sp. nov. isolated from porcine feces.</title>
        <authorList>
            <person name="Oh B.S."/>
            <person name="Lee J.H."/>
        </authorList>
    </citation>
    <scope>NUCLEOTIDE SEQUENCE [LARGE SCALE GENOMIC DNA]</scope>
    <source>
        <strain evidence="2 3">AGMB00832</strain>
    </source>
</reference>
<keyword evidence="3" id="KW-1185">Reference proteome</keyword>
<proteinExistence type="predicted"/>
<gene>
    <name evidence="2" type="ORF">HGO97_021210</name>
</gene>
<feature type="transmembrane region" description="Helical" evidence="1">
    <location>
        <begin position="152"/>
        <end position="170"/>
    </location>
</feature>
<keyword evidence="1" id="KW-1133">Transmembrane helix</keyword>
<feature type="transmembrane region" description="Helical" evidence="1">
    <location>
        <begin position="281"/>
        <end position="300"/>
    </location>
</feature>
<dbReference type="Pfam" id="PF13536">
    <property type="entry name" value="EmrE"/>
    <property type="match status" value="1"/>
</dbReference>
<feature type="transmembrane region" description="Helical" evidence="1">
    <location>
        <begin position="127"/>
        <end position="146"/>
    </location>
</feature>